<comment type="caution">
    <text evidence="1">The sequence shown here is derived from an EMBL/GenBank/DDBJ whole genome shotgun (WGS) entry which is preliminary data.</text>
</comment>
<reference evidence="1 2" key="1">
    <citation type="submission" date="2019-06" db="EMBL/GenBank/DDBJ databases">
        <title>Genomics analysis of Aphanomyces spp. identifies a new class of oomycete effector associated with host adaptation.</title>
        <authorList>
            <person name="Gaulin E."/>
        </authorList>
    </citation>
    <scope>NUCLEOTIDE SEQUENCE [LARGE SCALE GENOMIC DNA]</scope>
    <source>
        <strain evidence="1 2">E</strain>
    </source>
</reference>
<name>A0A6A4ZEX7_APHAT</name>
<proteinExistence type="predicted"/>
<protein>
    <submittedName>
        <fullName evidence="1">Uncharacterized protein</fullName>
    </submittedName>
</protein>
<sequence>MHRTVSLSPYALQGLHTLDSESIHRACLLVDTNPQLVIRHSDQGQFSVQLRRFVSDNVCQKRRVQEFLLNFFAGPYANSTQLAGVLPFQQVRLRLECRFHTT</sequence>
<accession>A0A6A4ZEX7</accession>
<dbReference type="EMBL" id="VJMI01018609">
    <property type="protein sequence ID" value="KAF0710091.1"/>
    <property type="molecule type" value="Genomic_DNA"/>
</dbReference>
<evidence type="ECO:0000313" key="1">
    <source>
        <dbReference type="EMBL" id="KAF0710091.1"/>
    </source>
</evidence>
<evidence type="ECO:0000313" key="2">
    <source>
        <dbReference type="Proteomes" id="UP000469452"/>
    </source>
</evidence>
<organism evidence="1 2">
    <name type="scientific">Aphanomyces astaci</name>
    <name type="common">Crayfish plague agent</name>
    <dbReference type="NCBI Taxonomy" id="112090"/>
    <lineage>
        <taxon>Eukaryota</taxon>
        <taxon>Sar</taxon>
        <taxon>Stramenopiles</taxon>
        <taxon>Oomycota</taxon>
        <taxon>Saprolegniomycetes</taxon>
        <taxon>Saprolegniales</taxon>
        <taxon>Verrucalvaceae</taxon>
        <taxon>Aphanomyces</taxon>
    </lineage>
</organism>
<gene>
    <name evidence="1" type="ORF">AaE_012658</name>
</gene>
<dbReference type="AlphaFoldDB" id="A0A6A4ZEX7"/>
<dbReference type="Proteomes" id="UP000469452">
    <property type="component" value="Unassembled WGS sequence"/>
</dbReference>